<protein>
    <submittedName>
        <fullName evidence="1">Uncharacterized protein</fullName>
    </submittedName>
</protein>
<name>A0A6J5T0V8_9CAUD</name>
<organism evidence="1">
    <name type="scientific">uncultured Caudovirales phage</name>
    <dbReference type="NCBI Taxonomy" id="2100421"/>
    <lineage>
        <taxon>Viruses</taxon>
        <taxon>Duplodnaviria</taxon>
        <taxon>Heunggongvirae</taxon>
        <taxon>Uroviricota</taxon>
        <taxon>Caudoviricetes</taxon>
        <taxon>Peduoviridae</taxon>
        <taxon>Maltschvirus</taxon>
        <taxon>Maltschvirus maltsch</taxon>
    </lineage>
</organism>
<proteinExistence type="predicted"/>
<dbReference type="EMBL" id="LR797503">
    <property type="protein sequence ID" value="CAB4221462.1"/>
    <property type="molecule type" value="Genomic_DNA"/>
</dbReference>
<reference evidence="1" key="1">
    <citation type="submission" date="2020-05" db="EMBL/GenBank/DDBJ databases">
        <authorList>
            <person name="Chiriac C."/>
            <person name="Salcher M."/>
            <person name="Ghai R."/>
            <person name="Kavagutti S V."/>
        </authorList>
    </citation>
    <scope>NUCLEOTIDE SEQUENCE</scope>
</reference>
<gene>
    <name evidence="1" type="ORF">UFOVP1636_317</name>
</gene>
<evidence type="ECO:0000313" key="1">
    <source>
        <dbReference type="EMBL" id="CAB4221462.1"/>
    </source>
</evidence>
<accession>A0A6J5T0V8</accession>
<sequence>MWNLKPTERLHEWKEFRKKISTLALDVAVFETCHLWSYAPYVTHYLDPDLMNEWPDPWTLVDENYYCDLAKTLGMLYTLYLCEHYNSGITDLEIKIYKNNGNQDIINTVWVNGGKYILNFKFDTVVNNNLPDENLILTHCYNARDLQLNLY</sequence>